<keyword evidence="3" id="KW-1185">Reference proteome</keyword>
<sequence length="467" mass="47330">MRRRRWIGAAGLLAVACVIGASPAQADEAGSRAADPLATASGVFKLQGQTAGVPYSTAEGAVGLVTARHGVGDSSTTAWSLSDATGASSKVSVIPGHSSSAIDVALLRPVGSEWGGNPAVALSDDYRSMFQSAAKGPADTRPGDRVCRTGWSPLSRGADGQRVANVIPAPDIPGAASGVICGRIIATGDTLVVGQSDRPDGLIVGNGDSGGAVWKVTEGGAFMYLGMIRSGVLDGPSLNGSPTGSMLYAVPAWRIASGLNVTPATDPALARPFLTIDPSTYYPTPGGTVTLTGMLRDADGSVLTGRKVDVLQAGSGTPVGSGTTDMWGRVQVEVSPPKPRADFALRFAGDETVPAVASRWVTVSPTIVTIEAPVSVANGEAITVRARATSAAGDPIVGRAVRTQIYPVGSNAYEIGESAMTDADGYVTLTIPAQGTAMRYAVRLGSDPSTNGNPVGAAASAIYRLDP</sequence>
<feature type="signal peptide" evidence="1">
    <location>
        <begin position="1"/>
        <end position="26"/>
    </location>
</feature>
<comment type="caution">
    <text evidence="2">The sequence shown here is derived from an EMBL/GenBank/DDBJ whole genome shotgun (WGS) entry which is preliminary data.</text>
</comment>
<dbReference type="PROSITE" id="PS51257">
    <property type="entry name" value="PROKAR_LIPOPROTEIN"/>
    <property type="match status" value="1"/>
</dbReference>
<name>A0A7W4V096_LEIAQ</name>
<evidence type="ECO:0000313" key="2">
    <source>
        <dbReference type="EMBL" id="MBB2968836.1"/>
    </source>
</evidence>
<reference evidence="2 3" key="1">
    <citation type="submission" date="2020-08" db="EMBL/GenBank/DDBJ databases">
        <title>Sequencing the genomes of 1000 actinobacteria strains.</title>
        <authorList>
            <person name="Klenk H.-P."/>
        </authorList>
    </citation>
    <scope>NUCLEOTIDE SEQUENCE [LARGE SCALE GENOMIC DNA]</scope>
    <source>
        <strain evidence="2 3">DSM 20146</strain>
    </source>
</reference>
<keyword evidence="1" id="KW-0732">Signal</keyword>
<evidence type="ECO:0000256" key="1">
    <source>
        <dbReference type="SAM" id="SignalP"/>
    </source>
</evidence>
<gene>
    <name evidence="2" type="ORF">FHX33_003612</name>
</gene>
<protein>
    <submittedName>
        <fullName evidence="2">Uncharacterized protein</fullName>
    </submittedName>
</protein>
<dbReference type="EMBL" id="JACHVP010000004">
    <property type="protein sequence ID" value="MBB2968836.1"/>
    <property type="molecule type" value="Genomic_DNA"/>
</dbReference>
<accession>A0A7W4V096</accession>
<proteinExistence type="predicted"/>
<feature type="chain" id="PRO_5031059892" evidence="1">
    <location>
        <begin position="27"/>
        <end position="467"/>
    </location>
</feature>
<dbReference type="RefSeq" id="WP_169730324.1">
    <property type="nucleotide sequence ID" value="NZ_JACHVP010000004.1"/>
</dbReference>
<dbReference type="AlphaFoldDB" id="A0A7W4V096"/>
<dbReference type="Proteomes" id="UP000538196">
    <property type="component" value="Unassembled WGS sequence"/>
</dbReference>
<evidence type="ECO:0000313" key="3">
    <source>
        <dbReference type="Proteomes" id="UP000538196"/>
    </source>
</evidence>
<organism evidence="2 3">
    <name type="scientific">Leifsonia aquatica</name>
    <name type="common">Corynebacterium aquaticum</name>
    <dbReference type="NCBI Taxonomy" id="144185"/>
    <lineage>
        <taxon>Bacteria</taxon>
        <taxon>Bacillati</taxon>
        <taxon>Actinomycetota</taxon>
        <taxon>Actinomycetes</taxon>
        <taxon>Micrococcales</taxon>
        <taxon>Microbacteriaceae</taxon>
        <taxon>Leifsonia</taxon>
    </lineage>
</organism>